<keyword evidence="2" id="KW-1185">Reference proteome</keyword>
<evidence type="ECO:0000313" key="1">
    <source>
        <dbReference type="EnsemblMetazoa" id="G5399.1:cds"/>
    </source>
</evidence>
<dbReference type="AlphaFoldDB" id="A0A8W8NDX5"/>
<dbReference type="Proteomes" id="UP000005408">
    <property type="component" value="Unassembled WGS sequence"/>
</dbReference>
<dbReference type="EnsemblMetazoa" id="G5399.1">
    <property type="protein sequence ID" value="G5399.1:cds"/>
    <property type="gene ID" value="G5399"/>
</dbReference>
<organism evidence="1 2">
    <name type="scientific">Magallana gigas</name>
    <name type="common">Pacific oyster</name>
    <name type="synonym">Crassostrea gigas</name>
    <dbReference type="NCBI Taxonomy" id="29159"/>
    <lineage>
        <taxon>Eukaryota</taxon>
        <taxon>Metazoa</taxon>
        <taxon>Spiralia</taxon>
        <taxon>Lophotrochozoa</taxon>
        <taxon>Mollusca</taxon>
        <taxon>Bivalvia</taxon>
        <taxon>Autobranchia</taxon>
        <taxon>Pteriomorphia</taxon>
        <taxon>Ostreida</taxon>
        <taxon>Ostreoidea</taxon>
        <taxon>Ostreidae</taxon>
        <taxon>Magallana</taxon>
    </lineage>
</organism>
<evidence type="ECO:0000313" key="2">
    <source>
        <dbReference type="Proteomes" id="UP000005408"/>
    </source>
</evidence>
<accession>A0A8W8NDX5</accession>
<proteinExistence type="predicted"/>
<reference evidence="1" key="1">
    <citation type="submission" date="2022-08" db="UniProtKB">
        <authorList>
            <consortium name="EnsemblMetazoa"/>
        </authorList>
    </citation>
    <scope>IDENTIFICATION</scope>
    <source>
        <strain evidence="1">05x7-T-G4-1.051#20</strain>
    </source>
</reference>
<name>A0A8W8NDX5_MAGGI</name>
<protein>
    <submittedName>
        <fullName evidence="1">Uncharacterized protein</fullName>
    </submittedName>
</protein>
<sequence length="246" mass="26891">MFSSSSSKLSNPNSIPVNIVISSKTYNNAYVNEAVNSVIERGLSNTLVVLTLEDGRTLNIQGIKGCNDPSCSSTSFAFRTSKFRKGMCACVSNVNNAVNGRKQVCSTRSKELACDILNNTNITLRTDHPSKKVDSAYANKNMEDTCNGRAACRSMYSCPRCSYPGAPGGDVCLDEKLLNFINELGKEKNIFVSSIAGACHSCKSRHYLGLAVDLSRRSDDYNYFMQKCTNMSGKPLNEGSHVHCQF</sequence>